<dbReference type="InterPro" id="IPR053896">
    <property type="entry name" value="BTN3A2-like_Ig-C"/>
</dbReference>
<dbReference type="Gene3D" id="2.60.40.10">
    <property type="entry name" value="Immunoglobulins"/>
    <property type="match status" value="2"/>
</dbReference>
<dbReference type="Proteomes" id="UP000555275">
    <property type="component" value="Unassembled WGS sequence"/>
</dbReference>
<keyword evidence="6" id="KW-0472">Membrane</keyword>
<dbReference type="InterPro" id="IPR001870">
    <property type="entry name" value="B30.2/SPRY"/>
</dbReference>
<evidence type="ECO:0000259" key="8">
    <source>
        <dbReference type="PROSITE" id="PS50188"/>
    </source>
</evidence>
<keyword evidence="11" id="KW-1185">Reference proteome</keyword>
<dbReference type="OrthoDB" id="6105938at2759"/>
<dbReference type="Pfam" id="PF00622">
    <property type="entry name" value="SPRY"/>
    <property type="match status" value="1"/>
</dbReference>
<dbReference type="InterPro" id="IPR003599">
    <property type="entry name" value="Ig_sub"/>
</dbReference>
<dbReference type="InterPro" id="IPR007110">
    <property type="entry name" value="Ig-like_dom"/>
</dbReference>
<feature type="domain" description="Ig-like" evidence="9">
    <location>
        <begin position="134"/>
        <end position="207"/>
    </location>
</feature>
<dbReference type="InterPro" id="IPR013783">
    <property type="entry name" value="Ig-like_fold"/>
</dbReference>
<keyword evidence="3" id="KW-0812">Transmembrane</keyword>
<dbReference type="InterPro" id="IPR006574">
    <property type="entry name" value="PRY"/>
</dbReference>
<evidence type="ECO:0000313" key="11">
    <source>
        <dbReference type="Proteomes" id="UP000555275"/>
    </source>
</evidence>
<evidence type="ECO:0000256" key="5">
    <source>
        <dbReference type="ARBA" id="ARBA00022989"/>
    </source>
</evidence>
<feature type="domain" description="Ig-like" evidence="9">
    <location>
        <begin position="5"/>
        <end position="119"/>
    </location>
</feature>
<dbReference type="SUPFAM" id="SSF48726">
    <property type="entry name" value="Immunoglobulin"/>
    <property type="match status" value="2"/>
</dbReference>
<dbReference type="GO" id="GO:0016020">
    <property type="term" value="C:membrane"/>
    <property type="evidence" value="ECO:0007669"/>
    <property type="project" value="UniProtKB-SubCell"/>
</dbReference>
<feature type="non-terminal residue" evidence="10">
    <location>
        <position position="467"/>
    </location>
</feature>
<evidence type="ECO:0000256" key="3">
    <source>
        <dbReference type="ARBA" id="ARBA00022692"/>
    </source>
</evidence>
<name>A0A7L0TGX4_PODPO</name>
<protein>
    <submittedName>
        <fullName evidence="10">BT1A1 protein</fullName>
    </submittedName>
</protein>
<keyword evidence="7" id="KW-0393">Immunoglobulin domain</keyword>
<dbReference type="InterPro" id="IPR013320">
    <property type="entry name" value="ConA-like_dom_sf"/>
</dbReference>
<keyword evidence="5" id="KW-1133">Transmembrane helix</keyword>
<dbReference type="FunFam" id="2.60.120.920:FF:000004">
    <property type="entry name" value="Butyrophilin subfamily 1 member A1"/>
    <property type="match status" value="1"/>
</dbReference>
<feature type="domain" description="B30.2/SPRY" evidence="8">
    <location>
        <begin position="288"/>
        <end position="467"/>
    </location>
</feature>
<dbReference type="Pfam" id="PF13765">
    <property type="entry name" value="PRY"/>
    <property type="match status" value="1"/>
</dbReference>
<dbReference type="PANTHER" id="PTHR24103">
    <property type="entry name" value="E3 UBIQUITIN-PROTEIN LIGASE TRIM"/>
    <property type="match status" value="1"/>
</dbReference>
<dbReference type="AlphaFoldDB" id="A0A7L0TGX4"/>
<dbReference type="InterPro" id="IPR013106">
    <property type="entry name" value="Ig_V-set"/>
</dbReference>
<evidence type="ECO:0000256" key="2">
    <source>
        <dbReference type="ARBA" id="ARBA00007591"/>
    </source>
</evidence>
<dbReference type="InterPro" id="IPR003877">
    <property type="entry name" value="SPRY_dom"/>
</dbReference>
<evidence type="ECO:0000256" key="1">
    <source>
        <dbReference type="ARBA" id="ARBA00004479"/>
    </source>
</evidence>
<dbReference type="Pfam" id="PF07686">
    <property type="entry name" value="V-set"/>
    <property type="match status" value="1"/>
</dbReference>
<comment type="caution">
    <text evidence="10">The sequence shown here is derived from an EMBL/GenBank/DDBJ whole genome shotgun (WGS) entry which is preliminary data.</text>
</comment>
<dbReference type="InterPro" id="IPR036179">
    <property type="entry name" value="Ig-like_dom_sf"/>
</dbReference>
<reference evidence="10 11" key="1">
    <citation type="submission" date="2019-09" db="EMBL/GenBank/DDBJ databases">
        <title>Bird 10,000 Genomes (B10K) Project - Family phase.</title>
        <authorList>
            <person name="Zhang G."/>
        </authorList>
    </citation>
    <scope>NUCLEOTIDE SEQUENCE [LARGE SCALE GENOMIC DNA]</scope>
    <source>
        <strain evidence="10">B10K-DU-009-04</strain>
        <tissue evidence="10">Mixed tissue sample</tissue>
    </source>
</reference>
<dbReference type="SMART" id="SM00406">
    <property type="entry name" value="IGv"/>
    <property type="match status" value="1"/>
</dbReference>
<dbReference type="InterPro" id="IPR003879">
    <property type="entry name" value="Butyrophylin_SPRY"/>
</dbReference>
<evidence type="ECO:0000256" key="6">
    <source>
        <dbReference type="ARBA" id="ARBA00023136"/>
    </source>
</evidence>
<dbReference type="EMBL" id="VXAO01002532">
    <property type="protein sequence ID" value="NXL53941.1"/>
    <property type="molecule type" value="Genomic_DNA"/>
</dbReference>
<dbReference type="Gene3D" id="2.60.120.920">
    <property type="match status" value="1"/>
</dbReference>
<keyword evidence="4" id="KW-0732">Signal</keyword>
<evidence type="ECO:0000259" key="9">
    <source>
        <dbReference type="PROSITE" id="PS50835"/>
    </source>
</evidence>
<dbReference type="SMART" id="SM00449">
    <property type="entry name" value="SPRY"/>
    <property type="match status" value="1"/>
</dbReference>
<comment type="subcellular location">
    <subcellularLocation>
        <location evidence="1">Membrane</location>
        <topology evidence="1">Single-pass type I membrane protein</topology>
    </subcellularLocation>
</comment>
<sequence length="467" mass="52735">LFLAGEVLITISIEPSSAVRVEEQVTLSCQLADSVPSNTSVFWYKMEKGRVVPLCYSCSLGGVVEHYQDEEQRKIVGHWQGRALLLVIQQVQVADEGTYICAVNGSVVTENATTHLNVTVVGYKPSLERDLQEESMCRYTCKSKHWYPEPEVIWMNYGGNTVYVEAKTNVTWSERDHFMVQSIIIVPCDNVDVVCVVRHIKSKISLSGSSRRNMGEHVMQRRVSASSSLLPQLSAQGSPGWGWVFMDIESALLQTSYAVQLTATARVVQHGQPYREQGLGLAPKSARRPVDVLSERRIPKYLFVVDDIKVDVDTAHPHLSIAVDKKSFTYKSEPQKVIQNEGSFDSSVCVLGADGFSSGKHYWEVDVENSNDWDLGVARRSVPRKGIMSLSPKEGFWALGLSFKEYWARTDPWTRLAVQKKPRKVGVYLNYEEKFLTFFNVTDMSVMFTFKDCAFSEELYPFFKNSD</sequence>
<evidence type="ECO:0000256" key="4">
    <source>
        <dbReference type="ARBA" id="ARBA00022729"/>
    </source>
</evidence>
<dbReference type="SMART" id="SM00409">
    <property type="entry name" value="IG"/>
    <property type="match status" value="1"/>
</dbReference>
<gene>
    <name evidence="10" type="primary">Btn1a1_0</name>
    <name evidence="10" type="ORF">PODPOD_R03025</name>
</gene>
<comment type="similarity">
    <text evidence="2">Belongs to the immunoglobulin superfamily. BTN/MOG family.</text>
</comment>
<evidence type="ECO:0000313" key="10">
    <source>
        <dbReference type="EMBL" id="NXL53941.1"/>
    </source>
</evidence>
<dbReference type="PROSITE" id="PS50835">
    <property type="entry name" value="IG_LIKE"/>
    <property type="match status" value="2"/>
</dbReference>
<evidence type="ECO:0000256" key="7">
    <source>
        <dbReference type="ARBA" id="ARBA00023319"/>
    </source>
</evidence>
<dbReference type="PROSITE" id="PS50188">
    <property type="entry name" value="B302_SPRY"/>
    <property type="match status" value="1"/>
</dbReference>
<dbReference type="SMART" id="SM00589">
    <property type="entry name" value="PRY"/>
    <property type="match status" value="1"/>
</dbReference>
<feature type="non-terminal residue" evidence="10">
    <location>
        <position position="1"/>
    </location>
</feature>
<dbReference type="SUPFAM" id="SSF49899">
    <property type="entry name" value="Concanavalin A-like lectins/glucanases"/>
    <property type="match status" value="1"/>
</dbReference>
<dbReference type="Pfam" id="PF22705">
    <property type="entry name" value="C2-set_3"/>
    <property type="match status" value="1"/>
</dbReference>
<proteinExistence type="inferred from homology"/>
<organism evidence="10 11">
    <name type="scientific">Podilymbus podiceps</name>
    <name type="common">Pied-billed grebe</name>
    <dbReference type="NCBI Taxonomy" id="9252"/>
    <lineage>
        <taxon>Eukaryota</taxon>
        <taxon>Metazoa</taxon>
        <taxon>Chordata</taxon>
        <taxon>Craniata</taxon>
        <taxon>Vertebrata</taxon>
        <taxon>Euteleostomi</taxon>
        <taxon>Archelosauria</taxon>
        <taxon>Archosauria</taxon>
        <taxon>Dinosauria</taxon>
        <taxon>Saurischia</taxon>
        <taxon>Theropoda</taxon>
        <taxon>Coelurosauria</taxon>
        <taxon>Aves</taxon>
        <taxon>Neognathae</taxon>
        <taxon>Neoaves</taxon>
        <taxon>Mirandornithes</taxon>
        <taxon>Podicipediformes</taxon>
        <taxon>Podicipedidae</taxon>
        <taxon>Podilymbus</taxon>
    </lineage>
</organism>
<dbReference type="PRINTS" id="PR01407">
    <property type="entry name" value="BUTYPHLNCDUF"/>
</dbReference>
<dbReference type="InterPro" id="IPR043136">
    <property type="entry name" value="B30.2/SPRY_sf"/>
</dbReference>
<accession>A0A7L0TGX4</accession>
<dbReference type="InterPro" id="IPR050143">
    <property type="entry name" value="TRIM/RBCC"/>
</dbReference>
<dbReference type="CDD" id="cd13733">
    <property type="entry name" value="SPRY_PRY_C-I_1"/>
    <property type="match status" value="1"/>
</dbReference>